<protein>
    <submittedName>
        <fullName evidence="1">ZDS</fullName>
    </submittedName>
</protein>
<name>A0A0A9DNA1_ARUDO</name>
<reference evidence="1" key="2">
    <citation type="journal article" date="2015" name="Data Brief">
        <title>Shoot transcriptome of the giant reed, Arundo donax.</title>
        <authorList>
            <person name="Barrero R.A."/>
            <person name="Guerrero F.D."/>
            <person name="Moolhuijzen P."/>
            <person name="Goolsby J.A."/>
            <person name="Tidwell J."/>
            <person name="Bellgard S.E."/>
            <person name="Bellgard M.I."/>
        </authorList>
    </citation>
    <scope>NUCLEOTIDE SEQUENCE</scope>
    <source>
        <tissue evidence="1">Shoot tissue taken approximately 20 cm above the soil surface</tissue>
    </source>
</reference>
<organism evidence="1">
    <name type="scientific">Arundo donax</name>
    <name type="common">Giant reed</name>
    <name type="synonym">Donax arundinaceus</name>
    <dbReference type="NCBI Taxonomy" id="35708"/>
    <lineage>
        <taxon>Eukaryota</taxon>
        <taxon>Viridiplantae</taxon>
        <taxon>Streptophyta</taxon>
        <taxon>Embryophyta</taxon>
        <taxon>Tracheophyta</taxon>
        <taxon>Spermatophyta</taxon>
        <taxon>Magnoliopsida</taxon>
        <taxon>Liliopsida</taxon>
        <taxon>Poales</taxon>
        <taxon>Poaceae</taxon>
        <taxon>PACMAD clade</taxon>
        <taxon>Arundinoideae</taxon>
        <taxon>Arundineae</taxon>
        <taxon>Arundo</taxon>
    </lineage>
</organism>
<reference evidence="1" key="1">
    <citation type="submission" date="2014-09" db="EMBL/GenBank/DDBJ databases">
        <authorList>
            <person name="Magalhaes I.L.F."/>
            <person name="Oliveira U."/>
            <person name="Santos F.R."/>
            <person name="Vidigal T.H.D.A."/>
            <person name="Brescovit A.D."/>
            <person name="Santos A.J."/>
        </authorList>
    </citation>
    <scope>NUCLEOTIDE SEQUENCE</scope>
    <source>
        <tissue evidence="1">Shoot tissue taken approximately 20 cm above the soil surface</tissue>
    </source>
</reference>
<dbReference type="AlphaFoldDB" id="A0A0A9DNA1"/>
<evidence type="ECO:0000313" key="1">
    <source>
        <dbReference type="EMBL" id="JAD88153.1"/>
    </source>
</evidence>
<dbReference type="EMBL" id="GBRH01209742">
    <property type="protein sequence ID" value="JAD88153.1"/>
    <property type="molecule type" value="Transcribed_RNA"/>
</dbReference>
<proteinExistence type="predicted"/>
<sequence>MRTLQLVMSRGLKDYYHQNGGNGKCLTISTS</sequence>
<accession>A0A0A9DNA1</accession>